<comment type="caution">
    <text evidence="1">The sequence shown here is derived from an EMBL/GenBank/DDBJ whole genome shotgun (WGS) entry which is preliminary data.</text>
</comment>
<evidence type="ECO:0000313" key="1">
    <source>
        <dbReference type="EMBL" id="MEA5670568.1"/>
    </source>
</evidence>
<proteinExistence type="predicted"/>
<reference evidence="1 2" key="1">
    <citation type="submission" date="2023-12" db="EMBL/GenBank/DDBJ databases">
        <title>Pseudomonas machongensis sp. nov., isolated from wilted pepper plants (Capsicum annuum).</title>
        <authorList>
            <person name="Qiu M."/>
            <person name="Li Y."/>
            <person name="Liu Q."/>
            <person name="Zhang X."/>
            <person name="Huang Y."/>
            <person name="Guo R."/>
            <person name="Hu M."/>
            <person name="Zhou J."/>
            <person name="Zhou X."/>
        </authorList>
    </citation>
    <scope>NUCLEOTIDE SEQUENCE [LARGE SCALE GENOMIC DNA]</scope>
    <source>
        <strain evidence="1 2">MH2</strain>
    </source>
</reference>
<protein>
    <submittedName>
        <fullName evidence="1">Uncharacterized protein</fullName>
    </submittedName>
</protein>
<sequence>MTIDILCPARHVIGTRYVESVKPYILELTGLAAAAGPQDITTREIRTDRVMIGVDVQGFINGLIIS</sequence>
<organism evidence="1 2">
    <name type="scientific">Pseudomonas machongensis</name>
    <dbReference type="NCBI Taxonomy" id="3110229"/>
    <lineage>
        <taxon>Bacteria</taxon>
        <taxon>Pseudomonadati</taxon>
        <taxon>Pseudomonadota</taxon>
        <taxon>Gammaproteobacteria</taxon>
        <taxon>Pseudomonadales</taxon>
        <taxon>Pseudomonadaceae</taxon>
        <taxon>Pseudomonas</taxon>
    </lineage>
</organism>
<dbReference type="EMBL" id="JAYFUI010000055">
    <property type="protein sequence ID" value="MEA5670568.1"/>
    <property type="molecule type" value="Genomic_DNA"/>
</dbReference>
<dbReference type="Proteomes" id="UP001302573">
    <property type="component" value="Unassembled WGS sequence"/>
</dbReference>
<keyword evidence="2" id="KW-1185">Reference proteome</keyword>
<gene>
    <name evidence="1" type="ORF">VA602_04380</name>
</gene>
<accession>A0ABU5VCP8</accession>
<evidence type="ECO:0000313" key="2">
    <source>
        <dbReference type="Proteomes" id="UP001302573"/>
    </source>
</evidence>
<name>A0ABU5VCP8_9PSED</name>
<dbReference type="RefSeq" id="WP_054894118.1">
    <property type="nucleotide sequence ID" value="NZ_JAYFUI010000055.1"/>
</dbReference>